<evidence type="ECO:0000256" key="1">
    <source>
        <dbReference type="ARBA" id="ARBA00010838"/>
    </source>
</evidence>
<proteinExistence type="inferred from homology"/>
<evidence type="ECO:0000256" key="4">
    <source>
        <dbReference type="RuleBase" id="RU003690"/>
    </source>
</evidence>
<organism evidence="5 6">
    <name type="scientific">Manduca sexta</name>
    <name type="common">Tobacco hawkmoth</name>
    <name type="synonym">Tobacco hornworm</name>
    <dbReference type="NCBI Taxonomy" id="7130"/>
    <lineage>
        <taxon>Eukaryota</taxon>
        <taxon>Metazoa</taxon>
        <taxon>Ecdysozoa</taxon>
        <taxon>Arthropoda</taxon>
        <taxon>Hexapoda</taxon>
        <taxon>Insecta</taxon>
        <taxon>Pterygota</taxon>
        <taxon>Neoptera</taxon>
        <taxon>Endopterygota</taxon>
        <taxon>Lepidoptera</taxon>
        <taxon>Glossata</taxon>
        <taxon>Ditrysia</taxon>
        <taxon>Bombycoidea</taxon>
        <taxon>Sphingidae</taxon>
        <taxon>Sphinginae</taxon>
        <taxon>Sphingini</taxon>
        <taxon>Manduca</taxon>
    </lineage>
</organism>
<dbReference type="InterPro" id="IPR001360">
    <property type="entry name" value="Glyco_hydro_1"/>
</dbReference>
<dbReference type="AlphaFoldDB" id="A0A921Z658"/>
<dbReference type="GO" id="GO:0005975">
    <property type="term" value="P:carbohydrate metabolic process"/>
    <property type="evidence" value="ECO:0007669"/>
    <property type="project" value="InterPro"/>
</dbReference>
<evidence type="ECO:0000313" key="6">
    <source>
        <dbReference type="Proteomes" id="UP000791440"/>
    </source>
</evidence>
<keyword evidence="2" id="KW-0378">Hydrolase</keyword>
<reference evidence="5" key="2">
    <citation type="submission" date="2020-12" db="EMBL/GenBank/DDBJ databases">
        <authorList>
            <person name="Kanost M."/>
        </authorList>
    </citation>
    <scope>NUCLEOTIDE SEQUENCE</scope>
</reference>
<evidence type="ECO:0000256" key="2">
    <source>
        <dbReference type="ARBA" id="ARBA00022801"/>
    </source>
</evidence>
<evidence type="ECO:0000256" key="3">
    <source>
        <dbReference type="ARBA" id="ARBA00023295"/>
    </source>
</evidence>
<dbReference type="GO" id="GO:0008422">
    <property type="term" value="F:beta-glucosidase activity"/>
    <property type="evidence" value="ECO:0007669"/>
    <property type="project" value="TreeGrafter"/>
</dbReference>
<name>A0A921Z658_MANSE</name>
<sequence>MASDLGLHFYRMSIAWSRLLPNGFANKISEDGLNYYNNLIDGLLEKGIQPMVTLYHWDLPQRLQDLGGWTNPLIVDWFGDYARVVFSHFGDRVKSWITINEPSSICDIGHGSEIMAPGWQDPDNAVYLCNKYVLLSHAKAYRIYEAEFKAKYQGELSLANHLMWYEPFSPEDEELAETAREYIGGRYSHPVYSKEGGWPPVIEKVIAELSQKKGYKRSILPEFTKEEVEYIRGTFDFYAFNHYTSRLIRKAKEGEELGPFPLGDAPHINGKYEVHPDWKSTPSFWFYVYPEGIRQQLLWVRKQYGDIKIIITENGYSSETGLNDTERINYYRDYLKQVLLAIKEDGLNITGYTAWTLMDNFEWTDGYNSRFGLYEVDFTSPERTRTPKASAEFYKKLIQRHSLNFEL</sequence>
<gene>
    <name evidence="5" type="ORF">O3G_MSEX007281</name>
</gene>
<dbReference type="EMBL" id="JH668411">
    <property type="protein sequence ID" value="KAG6451635.1"/>
    <property type="molecule type" value="Genomic_DNA"/>
</dbReference>
<protein>
    <submittedName>
        <fullName evidence="5">Uncharacterized protein</fullName>
    </submittedName>
</protein>
<dbReference type="Proteomes" id="UP000791440">
    <property type="component" value="Unassembled WGS sequence"/>
</dbReference>
<comment type="similarity">
    <text evidence="1 4">Belongs to the glycosyl hydrolase 1 family.</text>
</comment>
<evidence type="ECO:0000313" key="5">
    <source>
        <dbReference type="EMBL" id="KAG6451635.1"/>
    </source>
</evidence>
<comment type="caution">
    <text evidence="5">The sequence shown here is derived from an EMBL/GenBank/DDBJ whole genome shotgun (WGS) entry which is preliminary data.</text>
</comment>
<reference evidence="5" key="1">
    <citation type="journal article" date="2016" name="Insect Biochem. Mol. Biol.">
        <title>Multifaceted biological insights from a draft genome sequence of the tobacco hornworm moth, Manduca sexta.</title>
        <authorList>
            <person name="Kanost M.R."/>
            <person name="Arrese E.L."/>
            <person name="Cao X."/>
            <person name="Chen Y.R."/>
            <person name="Chellapilla S."/>
            <person name="Goldsmith M.R."/>
            <person name="Grosse-Wilde E."/>
            <person name="Heckel D.G."/>
            <person name="Herndon N."/>
            <person name="Jiang H."/>
            <person name="Papanicolaou A."/>
            <person name="Qu J."/>
            <person name="Soulages J.L."/>
            <person name="Vogel H."/>
            <person name="Walters J."/>
            <person name="Waterhouse R.M."/>
            <person name="Ahn S.J."/>
            <person name="Almeida F.C."/>
            <person name="An C."/>
            <person name="Aqrawi P."/>
            <person name="Bretschneider A."/>
            <person name="Bryant W.B."/>
            <person name="Bucks S."/>
            <person name="Chao H."/>
            <person name="Chevignon G."/>
            <person name="Christen J.M."/>
            <person name="Clarke D.F."/>
            <person name="Dittmer N.T."/>
            <person name="Ferguson L.C.F."/>
            <person name="Garavelou S."/>
            <person name="Gordon K.H.J."/>
            <person name="Gunaratna R.T."/>
            <person name="Han Y."/>
            <person name="Hauser F."/>
            <person name="He Y."/>
            <person name="Heidel-Fischer H."/>
            <person name="Hirsh A."/>
            <person name="Hu Y."/>
            <person name="Jiang H."/>
            <person name="Kalra D."/>
            <person name="Klinner C."/>
            <person name="Konig C."/>
            <person name="Kovar C."/>
            <person name="Kroll A.R."/>
            <person name="Kuwar S.S."/>
            <person name="Lee S.L."/>
            <person name="Lehman R."/>
            <person name="Li K."/>
            <person name="Li Z."/>
            <person name="Liang H."/>
            <person name="Lovelace S."/>
            <person name="Lu Z."/>
            <person name="Mansfield J.H."/>
            <person name="McCulloch K.J."/>
            <person name="Mathew T."/>
            <person name="Morton B."/>
            <person name="Muzny D.M."/>
            <person name="Neunemann D."/>
            <person name="Ongeri F."/>
            <person name="Pauchet Y."/>
            <person name="Pu L.L."/>
            <person name="Pyrousis I."/>
            <person name="Rao X.J."/>
            <person name="Redding A."/>
            <person name="Roesel C."/>
            <person name="Sanchez-Gracia A."/>
            <person name="Schaack S."/>
            <person name="Shukla A."/>
            <person name="Tetreau G."/>
            <person name="Wang Y."/>
            <person name="Xiong G.H."/>
            <person name="Traut W."/>
            <person name="Walsh T.K."/>
            <person name="Worley K.C."/>
            <person name="Wu D."/>
            <person name="Wu W."/>
            <person name="Wu Y.Q."/>
            <person name="Zhang X."/>
            <person name="Zou Z."/>
            <person name="Zucker H."/>
            <person name="Briscoe A.D."/>
            <person name="Burmester T."/>
            <person name="Clem R.J."/>
            <person name="Feyereisen R."/>
            <person name="Grimmelikhuijzen C.J.P."/>
            <person name="Hamodrakas S.J."/>
            <person name="Hansson B.S."/>
            <person name="Huguet E."/>
            <person name="Jermiin L.S."/>
            <person name="Lan Q."/>
            <person name="Lehman H.K."/>
            <person name="Lorenzen M."/>
            <person name="Merzendorfer H."/>
            <person name="Michalopoulos I."/>
            <person name="Morton D.B."/>
            <person name="Muthukrishnan S."/>
            <person name="Oakeshott J.G."/>
            <person name="Palmer W."/>
            <person name="Park Y."/>
            <person name="Passarelli A.L."/>
            <person name="Rozas J."/>
            <person name="Schwartz L.M."/>
            <person name="Smith W."/>
            <person name="Southgate A."/>
            <person name="Vilcinskas A."/>
            <person name="Vogt R."/>
            <person name="Wang P."/>
            <person name="Werren J."/>
            <person name="Yu X.Q."/>
            <person name="Zhou J.J."/>
            <person name="Brown S.J."/>
            <person name="Scherer S.E."/>
            <person name="Richards S."/>
            <person name="Blissard G.W."/>
        </authorList>
    </citation>
    <scope>NUCLEOTIDE SEQUENCE</scope>
</reference>
<dbReference type="PANTHER" id="PTHR10353">
    <property type="entry name" value="GLYCOSYL HYDROLASE"/>
    <property type="match status" value="1"/>
</dbReference>
<keyword evidence="6" id="KW-1185">Reference proteome</keyword>
<keyword evidence="3" id="KW-0326">Glycosidase</keyword>
<dbReference type="Pfam" id="PF00232">
    <property type="entry name" value="Glyco_hydro_1"/>
    <property type="match status" value="1"/>
</dbReference>
<accession>A0A921Z658</accession>
<dbReference type="PANTHER" id="PTHR10353:SF36">
    <property type="entry name" value="LP05116P"/>
    <property type="match status" value="1"/>
</dbReference>